<feature type="non-terminal residue" evidence="2">
    <location>
        <position position="44"/>
    </location>
</feature>
<evidence type="ECO:0000313" key="3">
    <source>
        <dbReference type="EMBL" id="CAF4648546.1"/>
    </source>
</evidence>
<name>A0A8S2Y989_9BILA</name>
<dbReference type="EMBL" id="CAJOBH010108317">
    <property type="protein sequence ID" value="CAF4648546.1"/>
    <property type="molecule type" value="Genomic_DNA"/>
</dbReference>
<accession>A0A8S2Y989</accession>
<sequence>MGGLFGSNKKTAFDPNLPPYGGSVYQPSGYSVPPPYPYGPTTRY</sequence>
<evidence type="ECO:0000313" key="4">
    <source>
        <dbReference type="Proteomes" id="UP000681720"/>
    </source>
</evidence>
<dbReference type="EMBL" id="CAJOBJ010090969">
    <property type="protein sequence ID" value="CAF4542550.1"/>
    <property type="molecule type" value="Genomic_DNA"/>
</dbReference>
<dbReference type="AlphaFoldDB" id="A0A8S2Y989"/>
<feature type="region of interest" description="Disordered" evidence="1">
    <location>
        <begin position="1"/>
        <end position="44"/>
    </location>
</feature>
<organism evidence="2 4">
    <name type="scientific">Rotaria magnacalcarata</name>
    <dbReference type="NCBI Taxonomy" id="392030"/>
    <lineage>
        <taxon>Eukaryota</taxon>
        <taxon>Metazoa</taxon>
        <taxon>Spiralia</taxon>
        <taxon>Gnathifera</taxon>
        <taxon>Rotifera</taxon>
        <taxon>Eurotatoria</taxon>
        <taxon>Bdelloidea</taxon>
        <taxon>Philodinida</taxon>
        <taxon>Philodinidae</taxon>
        <taxon>Rotaria</taxon>
    </lineage>
</organism>
<evidence type="ECO:0000256" key="1">
    <source>
        <dbReference type="SAM" id="MobiDB-lite"/>
    </source>
</evidence>
<gene>
    <name evidence="3" type="ORF">BYL167_LOCUS42065</name>
    <name evidence="2" type="ORF">GIL414_LOCUS36483</name>
</gene>
<reference evidence="2" key="1">
    <citation type="submission" date="2021-02" db="EMBL/GenBank/DDBJ databases">
        <authorList>
            <person name="Nowell W R."/>
        </authorList>
    </citation>
    <scope>NUCLEOTIDE SEQUENCE</scope>
</reference>
<protein>
    <submittedName>
        <fullName evidence="2">Uncharacterized protein</fullName>
    </submittedName>
</protein>
<evidence type="ECO:0000313" key="2">
    <source>
        <dbReference type="EMBL" id="CAF4542550.1"/>
    </source>
</evidence>
<comment type="caution">
    <text evidence="2">The sequence shown here is derived from an EMBL/GenBank/DDBJ whole genome shotgun (WGS) entry which is preliminary data.</text>
</comment>
<proteinExistence type="predicted"/>
<dbReference type="Proteomes" id="UP000681720">
    <property type="component" value="Unassembled WGS sequence"/>
</dbReference>
<dbReference type="Proteomes" id="UP000681967">
    <property type="component" value="Unassembled WGS sequence"/>
</dbReference>